<evidence type="ECO:0000313" key="3">
    <source>
        <dbReference type="Proteomes" id="UP001155059"/>
    </source>
</evidence>
<dbReference type="PROSITE" id="PS51186">
    <property type="entry name" value="GNAT"/>
    <property type="match status" value="1"/>
</dbReference>
<name>A0A9X1YUT8_9PSED</name>
<dbReference type="CDD" id="cd04301">
    <property type="entry name" value="NAT_SF"/>
    <property type="match status" value="1"/>
</dbReference>
<dbReference type="GO" id="GO:0016747">
    <property type="term" value="F:acyltransferase activity, transferring groups other than amino-acyl groups"/>
    <property type="evidence" value="ECO:0007669"/>
    <property type="project" value="InterPro"/>
</dbReference>
<dbReference type="SUPFAM" id="SSF55729">
    <property type="entry name" value="Acyl-CoA N-acyltransferases (Nat)"/>
    <property type="match status" value="1"/>
</dbReference>
<feature type="domain" description="N-acetyltransferase" evidence="1">
    <location>
        <begin position="18"/>
        <end position="164"/>
    </location>
</feature>
<dbReference type="Gene3D" id="3.40.630.30">
    <property type="match status" value="1"/>
</dbReference>
<sequence length="169" mass="19200">MPTFELHAAQRDDWPCLDNLLQFYLHDLSQWLPLPLGAHGLFAMQSMEPYWRAAGTLPWLIRVDGQLVGFVTQDQQRRVAGAQYNLGYLFICRGWRRQGLGRAVVKQLLERYSGPWQVLHLEANRPARLFWSQVLEQLSGQPCLGQPCEADGYPATLYLCPGLPSSSTT</sequence>
<proteinExistence type="predicted"/>
<dbReference type="Proteomes" id="UP001155059">
    <property type="component" value="Unassembled WGS sequence"/>
</dbReference>
<dbReference type="RefSeq" id="WP_268264961.1">
    <property type="nucleotide sequence ID" value="NZ_JALQCW010000019.1"/>
</dbReference>
<evidence type="ECO:0000259" key="1">
    <source>
        <dbReference type="PROSITE" id="PS51186"/>
    </source>
</evidence>
<gene>
    <name evidence="2" type="ORF">M1B34_09710</name>
</gene>
<keyword evidence="2" id="KW-0808">Transferase</keyword>
<dbReference type="AlphaFoldDB" id="A0A9X1YUT8"/>
<dbReference type="InterPro" id="IPR000182">
    <property type="entry name" value="GNAT_dom"/>
</dbReference>
<keyword evidence="2" id="KW-0012">Acyltransferase</keyword>
<reference evidence="2 3" key="1">
    <citation type="journal article" date="2022" name="Int. J. Syst. Evol. Microbiol.">
        <title>Pseudomonas aegrilactucae sp. nov. and Pseudomonas morbosilactucae sp. nov., pathogens causing bacterial rot of lettuce in Japan.</title>
        <authorList>
            <person name="Sawada H."/>
            <person name="Fujikawa T."/>
            <person name="Satou M."/>
        </authorList>
    </citation>
    <scope>NUCLEOTIDE SEQUENCE [LARGE SCALE GENOMIC DNA]</scope>
    <source>
        <strain evidence="2 3">MAFF 302030</strain>
    </source>
</reference>
<accession>A0A9X1YUT8</accession>
<dbReference type="Pfam" id="PF00583">
    <property type="entry name" value="Acetyltransf_1"/>
    <property type="match status" value="1"/>
</dbReference>
<reference evidence="2 3" key="2">
    <citation type="journal article" date="2023" name="Plant Pathol.">
        <title>Dismantling and reorganizing Pseudomonas marginalis sensu#lato.</title>
        <authorList>
            <person name="Sawada H."/>
            <person name="Fujikawa T."/>
            <person name="Satou M."/>
        </authorList>
    </citation>
    <scope>NUCLEOTIDE SEQUENCE [LARGE SCALE GENOMIC DNA]</scope>
    <source>
        <strain evidence="2 3">MAFF 302030</strain>
    </source>
</reference>
<evidence type="ECO:0000313" key="2">
    <source>
        <dbReference type="EMBL" id="MCK9797996.1"/>
    </source>
</evidence>
<dbReference type="InterPro" id="IPR016181">
    <property type="entry name" value="Acyl_CoA_acyltransferase"/>
</dbReference>
<organism evidence="2 3">
    <name type="scientific">Pseudomonas morbosilactucae</name>
    <dbReference type="NCBI Taxonomy" id="2938197"/>
    <lineage>
        <taxon>Bacteria</taxon>
        <taxon>Pseudomonadati</taxon>
        <taxon>Pseudomonadota</taxon>
        <taxon>Gammaproteobacteria</taxon>
        <taxon>Pseudomonadales</taxon>
        <taxon>Pseudomonadaceae</taxon>
        <taxon>Pseudomonas</taxon>
    </lineage>
</organism>
<protein>
    <submittedName>
        <fullName evidence="2">GNAT family N-acetyltransferase</fullName>
        <ecNumber evidence="2">2.3.1.-</ecNumber>
    </submittedName>
</protein>
<dbReference type="EC" id="2.3.1.-" evidence="2"/>
<dbReference type="EMBL" id="JALQCW010000019">
    <property type="protein sequence ID" value="MCK9797996.1"/>
    <property type="molecule type" value="Genomic_DNA"/>
</dbReference>
<comment type="caution">
    <text evidence="2">The sequence shown here is derived from an EMBL/GenBank/DDBJ whole genome shotgun (WGS) entry which is preliminary data.</text>
</comment>